<dbReference type="Pfam" id="PF05621">
    <property type="entry name" value="TniB"/>
    <property type="match status" value="1"/>
</dbReference>
<dbReference type="Gene3D" id="3.40.50.300">
    <property type="entry name" value="P-loop containing nucleotide triphosphate hydrolases"/>
    <property type="match status" value="1"/>
</dbReference>
<proteinExistence type="predicted"/>
<accession>A0A7M3DWC3</accession>
<reference evidence="1 2" key="1">
    <citation type="submission" date="2019-02" db="EMBL/GenBank/DDBJ databases">
        <title>The genomic architecture of introgression among sibling species of bacteria.</title>
        <authorList>
            <person name="Cavassim M.I.A."/>
            <person name="Moeskjaer S."/>
            <person name="Moslemi C."/>
            <person name="Fields B."/>
            <person name="Bachmann A."/>
            <person name="Vilhjalmsson B."/>
            <person name="Schierup M.H."/>
            <person name="Young J.P.W."/>
            <person name="Andersen S.U."/>
        </authorList>
    </citation>
    <scope>NUCLEOTIDE SEQUENCE [LARGE SCALE GENOMIC DNA]</scope>
    <source>
        <strain evidence="1 2">SM135B</strain>
    </source>
</reference>
<name>A0A7M3DWC3_RHILE</name>
<dbReference type="InterPro" id="IPR027417">
    <property type="entry name" value="P-loop_NTPase"/>
</dbReference>
<evidence type="ECO:0000313" key="1">
    <source>
        <dbReference type="EMBL" id="TAY52966.1"/>
    </source>
</evidence>
<protein>
    <recommendedName>
        <fullName evidence="3">AAA family ATPase</fullName>
    </recommendedName>
</protein>
<dbReference type="AlphaFoldDB" id="A0A7M3DWC3"/>
<comment type="caution">
    <text evidence="1">The sequence shown here is derived from an EMBL/GenBank/DDBJ whole genome shotgun (WGS) entry which is preliminary data.</text>
</comment>
<dbReference type="Proteomes" id="UP000292974">
    <property type="component" value="Unassembled WGS sequence"/>
</dbReference>
<evidence type="ECO:0000313" key="2">
    <source>
        <dbReference type="Proteomes" id="UP000292974"/>
    </source>
</evidence>
<sequence length="350" mass="39737">MNVNNETDIAVEFRHMRIGYPALFEIHERFDSLRQSRRTAMADTRGTNTEASCISMFWPSHAGKTTVIDWYVESRFPGQRSDVWPEMVDRELRVVVITLDSGTNFDSFGKQCLKAFGCPLYAKNERNPWVMFDRLHKYIAGRRTELIIFDETNNLRMRKASDTDATNIHNALRAIAKKQGCPIVVVGTEEAKERIFSDTQIANIGVQLPFERLRLTDPLFIHYCAAIGIKLVEHGLFSSRSNFVQGYCLSCLHEVSGGLRGRVSRLVQHAADIARSKGAERVELRHLELATDLYAIPNGFISFNPFTKARKIDEESRRRALVERSIAKALATAAARIRPGSSYNRQLVTQ</sequence>
<dbReference type="SUPFAM" id="SSF52540">
    <property type="entry name" value="P-loop containing nucleoside triphosphate hydrolases"/>
    <property type="match status" value="1"/>
</dbReference>
<dbReference type="InterPro" id="IPR008868">
    <property type="entry name" value="TniB"/>
</dbReference>
<evidence type="ECO:0008006" key="3">
    <source>
        <dbReference type="Google" id="ProtNLM"/>
    </source>
</evidence>
<gene>
    <name evidence="1" type="ORF">ELH90_15680</name>
</gene>
<dbReference type="EMBL" id="SIOP01000001">
    <property type="protein sequence ID" value="TAY52966.1"/>
    <property type="molecule type" value="Genomic_DNA"/>
</dbReference>
<organism evidence="1 2">
    <name type="scientific">Rhizobium leguminosarum</name>
    <dbReference type="NCBI Taxonomy" id="384"/>
    <lineage>
        <taxon>Bacteria</taxon>
        <taxon>Pseudomonadati</taxon>
        <taxon>Pseudomonadota</taxon>
        <taxon>Alphaproteobacteria</taxon>
        <taxon>Hyphomicrobiales</taxon>
        <taxon>Rhizobiaceae</taxon>
        <taxon>Rhizobium/Agrobacterium group</taxon>
        <taxon>Rhizobium</taxon>
    </lineage>
</organism>